<dbReference type="Proteomes" id="UP000751190">
    <property type="component" value="Unassembled WGS sequence"/>
</dbReference>
<proteinExistence type="predicted"/>
<dbReference type="CDD" id="cd07379">
    <property type="entry name" value="MPP_239FB"/>
    <property type="match status" value="1"/>
</dbReference>
<feature type="region of interest" description="Disordered" evidence="1">
    <location>
        <begin position="1"/>
        <end position="121"/>
    </location>
</feature>
<feature type="compositionally biased region" description="Low complexity" evidence="1">
    <location>
        <begin position="111"/>
        <end position="121"/>
    </location>
</feature>
<dbReference type="EMBL" id="JAGTXO010000062">
    <property type="protein sequence ID" value="KAG8457850.1"/>
    <property type="molecule type" value="Genomic_DNA"/>
</dbReference>
<name>A0A8J6C548_DIALT</name>
<comment type="caution">
    <text evidence="3">The sequence shown here is derived from an EMBL/GenBank/DDBJ whole genome shotgun (WGS) entry which is preliminary data.</text>
</comment>
<evidence type="ECO:0000259" key="2">
    <source>
        <dbReference type="Pfam" id="PF00149"/>
    </source>
</evidence>
<evidence type="ECO:0000313" key="3">
    <source>
        <dbReference type="EMBL" id="KAG8457850.1"/>
    </source>
</evidence>
<reference evidence="3" key="1">
    <citation type="submission" date="2021-05" db="EMBL/GenBank/DDBJ databases">
        <title>The genome of the haptophyte Pavlova lutheri (Diacronema luteri, Pavlovales) - a model for lipid biosynthesis in eukaryotic algae.</title>
        <authorList>
            <person name="Hulatt C.J."/>
            <person name="Posewitz M.C."/>
        </authorList>
    </citation>
    <scope>NUCLEOTIDE SEQUENCE</scope>
    <source>
        <strain evidence="3">NIVA-4/92</strain>
    </source>
</reference>
<keyword evidence="4" id="KW-1185">Reference proteome</keyword>
<dbReference type="Gene3D" id="3.60.21.10">
    <property type="match status" value="1"/>
</dbReference>
<dbReference type="OrthoDB" id="630188at2759"/>
<dbReference type="InterPro" id="IPR051693">
    <property type="entry name" value="UPF0046_metallophosphoest"/>
</dbReference>
<sequence>MPRFLKTKSHGRKADANRSLIAGTAPSPIPVRSSTSSDEPIVRKRSRTGKDGKGKSRARPVVADLSAADHPHGASCGVSDGESDGDVPLKPPGHVASASPPALRAPPLPAEPTAAADAAAPANAAPVAAHAAHVALATTPPSSVPPNAAKGMRVSLGVSPTTNRAGEVTGKRIAATFALQLTAEQCEQVHAYLLFVLARARAVDYFHAEIKYYNANGVTIFFSVPRIPLEAIMLTRAFHQMVDGNADLSDLSTEPPLAAPAIVADPSTPPPSGFVRFVCISDTHGLHGRMAHRVPAGDVLIHAGDFSNTGEEEQVLSLERWLSCLPHAHKVVIAGNHDITFHTSFYEEHWQRFHHKKRDSERVRSLLTESANVTYLQDAEAIVCGLRVYGSPWQPEFCNWAFNLPRGEPCAERWRQIPEGIDVLVTHGPPAGHGDQCARGGYHAGCEQLLHAVRRLRPRYHVFGHVHEGYGASTDGFTTFINASTCNLKYSAANAPIVFDVRAPTETGT</sequence>
<feature type="compositionally biased region" description="Basic residues" evidence="1">
    <location>
        <begin position="1"/>
        <end position="11"/>
    </location>
</feature>
<dbReference type="InterPro" id="IPR004843">
    <property type="entry name" value="Calcineurin-like_PHP"/>
</dbReference>
<accession>A0A8J6C548</accession>
<dbReference type="PANTHER" id="PTHR12905:SF0">
    <property type="entry name" value="CALCINEURIN-LIKE PHOSPHOESTERASE DOMAIN-CONTAINING PROTEIN"/>
    <property type="match status" value="1"/>
</dbReference>
<gene>
    <name evidence="3" type="ORF">KFE25_005119</name>
</gene>
<dbReference type="PANTHER" id="PTHR12905">
    <property type="entry name" value="METALLOPHOSPHOESTERASE"/>
    <property type="match status" value="1"/>
</dbReference>
<dbReference type="SUPFAM" id="SSF56300">
    <property type="entry name" value="Metallo-dependent phosphatases"/>
    <property type="match status" value="1"/>
</dbReference>
<dbReference type="GO" id="GO:0016787">
    <property type="term" value="F:hydrolase activity"/>
    <property type="evidence" value="ECO:0007669"/>
    <property type="project" value="InterPro"/>
</dbReference>
<evidence type="ECO:0000313" key="4">
    <source>
        <dbReference type="Proteomes" id="UP000751190"/>
    </source>
</evidence>
<protein>
    <recommendedName>
        <fullName evidence="2">Calcineurin-like phosphoesterase domain-containing protein</fullName>
    </recommendedName>
</protein>
<feature type="domain" description="Calcineurin-like phosphoesterase" evidence="2">
    <location>
        <begin position="276"/>
        <end position="468"/>
    </location>
</feature>
<evidence type="ECO:0000256" key="1">
    <source>
        <dbReference type="SAM" id="MobiDB-lite"/>
    </source>
</evidence>
<organism evidence="3 4">
    <name type="scientific">Diacronema lutheri</name>
    <name type="common">Unicellular marine alga</name>
    <name type="synonym">Monochrysis lutheri</name>
    <dbReference type="NCBI Taxonomy" id="2081491"/>
    <lineage>
        <taxon>Eukaryota</taxon>
        <taxon>Haptista</taxon>
        <taxon>Haptophyta</taxon>
        <taxon>Pavlovophyceae</taxon>
        <taxon>Pavlovales</taxon>
        <taxon>Pavlovaceae</taxon>
        <taxon>Diacronema</taxon>
    </lineage>
</organism>
<dbReference type="AlphaFoldDB" id="A0A8J6C548"/>
<dbReference type="Pfam" id="PF00149">
    <property type="entry name" value="Metallophos"/>
    <property type="match status" value="1"/>
</dbReference>
<dbReference type="InterPro" id="IPR029052">
    <property type="entry name" value="Metallo-depent_PP-like"/>
</dbReference>